<feature type="transmembrane region" description="Helical" evidence="1">
    <location>
        <begin position="6"/>
        <end position="24"/>
    </location>
</feature>
<dbReference type="InterPro" id="IPR013879">
    <property type="entry name" value="DUF1761"/>
</dbReference>
<gene>
    <name evidence="2" type="ORF">LWF01_18895</name>
</gene>
<dbReference type="RefSeq" id="WP_349638919.1">
    <property type="nucleotide sequence ID" value="NZ_CP090958.1"/>
</dbReference>
<keyword evidence="1" id="KW-0812">Transmembrane</keyword>
<evidence type="ECO:0000313" key="2">
    <source>
        <dbReference type="EMBL" id="WGW12120.1"/>
    </source>
</evidence>
<keyword evidence="1" id="KW-0472">Membrane</keyword>
<proteinExistence type="predicted"/>
<dbReference type="Proteomes" id="UP001209083">
    <property type="component" value="Chromosome"/>
</dbReference>
<evidence type="ECO:0000313" key="3">
    <source>
        <dbReference type="Proteomes" id="UP001209083"/>
    </source>
</evidence>
<name>A0ABY8QT03_9MICO</name>
<protein>
    <submittedName>
        <fullName evidence="2">DUF1761 domain-containing protein</fullName>
    </submittedName>
</protein>
<keyword evidence="1" id="KW-1133">Transmembrane helix</keyword>
<feature type="transmembrane region" description="Helical" evidence="1">
    <location>
        <begin position="82"/>
        <end position="102"/>
    </location>
</feature>
<reference evidence="2 3" key="1">
    <citation type="submission" date="2023-05" db="EMBL/GenBank/DDBJ databases">
        <title>Lithophilousrod everest ZFBP1038 complete genpme.</title>
        <authorList>
            <person name="Tian M."/>
        </authorList>
    </citation>
    <scope>NUCLEOTIDE SEQUENCE [LARGE SCALE GENOMIC DNA]</scope>
    <source>
        <strain evidence="2 3">ZFBP1038</strain>
    </source>
</reference>
<accession>A0ABY8QT03</accession>
<dbReference type="Pfam" id="PF08570">
    <property type="entry name" value="DUF1761"/>
    <property type="match status" value="1"/>
</dbReference>
<feature type="transmembrane region" description="Helical" evidence="1">
    <location>
        <begin position="114"/>
        <end position="135"/>
    </location>
</feature>
<keyword evidence="3" id="KW-1185">Reference proteome</keyword>
<organism evidence="2 3">
    <name type="scientific">Saxibacter everestensis</name>
    <dbReference type="NCBI Taxonomy" id="2909229"/>
    <lineage>
        <taxon>Bacteria</taxon>
        <taxon>Bacillati</taxon>
        <taxon>Actinomycetota</taxon>
        <taxon>Actinomycetes</taxon>
        <taxon>Micrococcales</taxon>
        <taxon>Brevibacteriaceae</taxon>
        <taxon>Saxibacter</taxon>
    </lineage>
</organism>
<evidence type="ECO:0000256" key="1">
    <source>
        <dbReference type="SAM" id="Phobius"/>
    </source>
</evidence>
<feature type="transmembrane region" description="Helical" evidence="1">
    <location>
        <begin position="53"/>
        <end position="76"/>
    </location>
</feature>
<sequence length="136" mass="14509">MIELSWLGVVLAIVAGMLVAFIWYQKGPIARAWEKLTGVTPERIKPVRAKSMVQLFITVIVMALGLAVAISVTAQATGNDSVGAALLVGLALWGAFSASTLVQHNAFEMKPARLTAINTGYQLLLFLVMSLVLGLL</sequence>
<dbReference type="EMBL" id="CP090958">
    <property type="protein sequence ID" value="WGW12120.1"/>
    <property type="molecule type" value="Genomic_DNA"/>
</dbReference>